<dbReference type="PANTHER" id="PTHR31612:SF2">
    <property type="entry name" value="MULTIVESICULAR BODY SUBUNIT 12A"/>
    <property type="match status" value="1"/>
</dbReference>
<name>I1ZIM2_SCHMD</name>
<dbReference type="EMBL" id="JX010633">
    <property type="protein sequence ID" value="AFJ24876.1"/>
    <property type="molecule type" value="mRNA"/>
</dbReference>
<dbReference type="Pfam" id="PF10240">
    <property type="entry name" value="DUF2464"/>
    <property type="match status" value="1"/>
</dbReference>
<protein>
    <recommendedName>
        <fullName evidence="1">MABP domain-containing protein</fullName>
    </recommendedName>
</protein>
<dbReference type="AlphaFoldDB" id="I1ZIM2"/>
<accession>I1ZIM2</accession>
<dbReference type="GO" id="GO:0042058">
    <property type="term" value="P:regulation of epidermal growth factor receptor signaling pathway"/>
    <property type="evidence" value="ECO:0007669"/>
    <property type="project" value="TreeGrafter"/>
</dbReference>
<dbReference type="PROSITE" id="PS51498">
    <property type="entry name" value="MABP"/>
    <property type="match status" value="1"/>
</dbReference>
<dbReference type="GO" id="GO:0019075">
    <property type="term" value="P:virus maturation"/>
    <property type="evidence" value="ECO:0007669"/>
    <property type="project" value="TreeGrafter"/>
</dbReference>
<dbReference type="Gene3D" id="2.100.10.50">
    <property type="match status" value="1"/>
</dbReference>
<dbReference type="GO" id="GO:0000813">
    <property type="term" value="C:ESCRT I complex"/>
    <property type="evidence" value="ECO:0007669"/>
    <property type="project" value="InterPro"/>
</dbReference>
<dbReference type="GO" id="GO:0046755">
    <property type="term" value="P:viral budding"/>
    <property type="evidence" value="ECO:0007669"/>
    <property type="project" value="TreeGrafter"/>
</dbReference>
<organism evidence="2">
    <name type="scientific">Schmidtea mediterranea</name>
    <name type="common">Freshwater planarian flatworm</name>
    <dbReference type="NCBI Taxonomy" id="79327"/>
    <lineage>
        <taxon>Eukaryota</taxon>
        <taxon>Metazoa</taxon>
        <taxon>Spiralia</taxon>
        <taxon>Lophotrochozoa</taxon>
        <taxon>Platyhelminthes</taxon>
        <taxon>Rhabditophora</taxon>
        <taxon>Seriata</taxon>
        <taxon>Tricladida</taxon>
        <taxon>Continenticola</taxon>
        <taxon>Geoplanoidea</taxon>
        <taxon>Dugesiidae</taxon>
        <taxon>Schmidtea</taxon>
    </lineage>
</organism>
<dbReference type="PANTHER" id="PTHR31612">
    <property type="entry name" value="MULTIVESICULAR BODY SUBUNIT 12A"/>
    <property type="match status" value="1"/>
</dbReference>
<dbReference type="InterPro" id="IPR023341">
    <property type="entry name" value="MABP"/>
</dbReference>
<dbReference type="InterPro" id="IPR018798">
    <property type="entry name" value="MVB12A/B"/>
</dbReference>
<dbReference type="GO" id="GO:0032510">
    <property type="term" value="P:endosome to lysosome transport via multivesicular body sorting pathway"/>
    <property type="evidence" value="ECO:0007669"/>
    <property type="project" value="TreeGrafter"/>
</dbReference>
<dbReference type="GO" id="GO:0032801">
    <property type="term" value="P:receptor catabolic process"/>
    <property type="evidence" value="ECO:0007669"/>
    <property type="project" value="TreeGrafter"/>
</dbReference>
<reference evidence="2" key="1">
    <citation type="journal article" date="2012" name="Genes Dev.">
        <title>A molecular wound response program associated with regeneration initiation in planarians.</title>
        <authorList>
            <person name="Wenemoser D."/>
            <person name="Lapan S.W."/>
            <person name="Wilkinson A.W."/>
            <person name="Bell G.W."/>
            <person name="Reddien P.W."/>
        </authorList>
    </citation>
    <scope>NUCLEOTIDE SEQUENCE</scope>
</reference>
<sequence>MTNEVKDVNEVDKVAESVEASETTEVTEAGEVAEAQDAAEVIEEAEAKKEVICEEVAASDQYNMAADNFITGIFLVSSFKPNPNSKYKIIDKIWDTGEDANLCKCQKNCNSKRYLGYIIESILINPVDDLVVDVVIQSNKEFVPKDYVTIDFTADSDEKAFTKLCICVKYEKLNIGIKALKDIILLNKSDRIPIGYVNGGSLGIFILCFKTGLLSNKKESKFIKDIYPEMLSLSSNVSLMSFERPNFRYRQNLNFVNNLQGVPFQFKDYYYESTKNIPNQSNSNLDYDKIRSLIGNDTNFDLENMILNRFVLKM</sequence>
<dbReference type="GO" id="GO:0005829">
    <property type="term" value="C:cytosol"/>
    <property type="evidence" value="ECO:0007669"/>
    <property type="project" value="TreeGrafter"/>
</dbReference>
<feature type="domain" description="MABP" evidence="1">
    <location>
        <begin position="67"/>
        <end position="213"/>
    </location>
</feature>
<dbReference type="InterPro" id="IPR040335">
    <property type="entry name" value="MVB12A"/>
</dbReference>
<feature type="non-terminal residue" evidence="2">
    <location>
        <position position="314"/>
    </location>
</feature>
<evidence type="ECO:0000259" key="1">
    <source>
        <dbReference type="PROSITE" id="PS51498"/>
    </source>
</evidence>
<evidence type="ECO:0000313" key="2">
    <source>
        <dbReference type="EMBL" id="AFJ24876.1"/>
    </source>
</evidence>
<proteinExistence type="evidence at transcript level"/>